<dbReference type="SMART" id="SM01415">
    <property type="entry name" value="DUF106"/>
    <property type="match status" value="1"/>
</dbReference>
<feature type="transmembrane region" description="Helical" evidence="8">
    <location>
        <begin position="12"/>
        <end position="30"/>
    </location>
</feature>
<feature type="transmembrane region" description="Helical" evidence="8">
    <location>
        <begin position="125"/>
        <end position="149"/>
    </location>
</feature>
<keyword evidence="4 8" id="KW-0812">Transmembrane</keyword>
<comment type="function">
    <text evidence="7">The EMC seems to be required for efficient folding of proteins in the endoplasmic reticulum (ER).</text>
</comment>
<gene>
    <name evidence="9" type="ORF">CANVERA_P4650</name>
</gene>
<comment type="similarity">
    <text evidence="2 7">Belongs to the EMC3 family.</text>
</comment>
<reference evidence="9" key="1">
    <citation type="submission" date="2022-12" db="EMBL/GenBank/DDBJ databases">
        <authorList>
            <person name="Brejova B."/>
        </authorList>
    </citation>
    <scope>NUCLEOTIDE SEQUENCE</scope>
</reference>
<evidence type="ECO:0000256" key="5">
    <source>
        <dbReference type="ARBA" id="ARBA00022989"/>
    </source>
</evidence>
<evidence type="ECO:0000256" key="4">
    <source>
        <dbReference type="ARBA" id="ARBA00022692"/>
    </source>
</evidence>
<comment type="subcellular location">
    <subcellularLocation>
        <location evidence="1">Membrane</location>
        <topology evidence="1">Multi-pass membrane protein</topology>
    </subcellularLocation>
</comment>
<keyword evidence="5 8" id="KW-1133">Transmembrane helix</keyword>
<evidence type="ECO:0000313" key="9">
    <source>
        <dbReference type="EMBL" id="CAI5760140.1"/>
    </source>
</evidence>
<dbReference type="InterPro" id="IPR002809">
    <property type="entry name" value="EMC3/TMCO1"/>
</dbReference>
<evidence type="ECO:0000313" key="10">
    <source>
        <dbReference type="Proteomes" id="UP001152885"/>
    </source>
</evidence>
<dbReference type="Proteomes" id="UP001152885">
    <property type="component" value="Unassembled WGS sequence"/>
</dbReference>
<sequence length="254" mass="29597">MFTPDLLLDLQLKYWVLLPISLAMVLVGLLRSNITYLLQPNPKLQPYKQVRESQFLFKAKQFRENNDILTTEEFEMRKNYYIKTLKSDEFYASKPNVAKTDEFSPLDPTQNEALMSMAKSNLLNYIPQTLIMGWVNYFFAGFVIMKLPFALTDGFKAMLQNGIDTPNLNVRYVSSISWYFVNLFGLKPIYSLIMGNDEAEELIKQQNQNQMPQLSGPGQPKIDKIFNNEAENIQILTHESTFDKIIERFIEKYQ</sequence>
<evidence type="ECO:0000256" key="3">
    <source>
        <dbReference type="ARBA" id="ARBA00020822"/>
    </source>
</evidence>
<evidence type="ECO:0000256" key="2">
    <source>
        <dbReference type="ARBA" id="ARBA00005376"/>
    </source>
</evidence>
<evidence type="ECO:0000256" key="8">
    <source>
        <dbReference type="SAM" id="Phobius"/>
    </source>
</evidence>
<dbReference type="Pfam" id="PF01956">
    <property type="entry name" value="EMC3_TMCO1"/>
    <property type="match status" value="1"/>
</dbReference>
<evidence type="ECO:0000256" key="7">
    <source>
        <dbReference type="PIRNR" id="PIRNR010045"/>
    </source>
</evidence>
<dbReference type="GO" id="GO:0034975">
    <property type="term" value="P:protein folding in endoplasmic reticulum"/>
    <property type="evidence" value="ECO:0007669"/>
    <property type="project" value="TreeGrafter"/>
</dbReference>
<dbReference type="AlphaFoldDB" id="A0A9W4TZ71"/>
<dbReference type="PANTHER" id="PTHR13116:SF5">
    <property type="entry name" value="ER MEMBRANE PROTEIN COMPLEX SUBUNIT 3"/>
    <property type="match status" value="1"/>
</dbReference>
<accession>A0A9W4TZ71</accession>
<protein>
    <recommendedName>
        <fullName evidence="3 7">ER membrane protein complex subunit 3</fullName>
    </recommendedName>
</protein>
<dbReference type="EMBL" id="CANTUO010000006">
    <property type="protein sequence ID" value="CAI5760140.1"/>
    <property type="molecule type" value="Genomic_DNA"/>
</dbReference>
<dbReference type="GO" id="GO:0072546">
    <property type="term" value="C:EMC complex"/>
    <property type="evidence" value="ECO:0007669"/>
    <property type="project" value="TreeGrafter"/>
</dbReference>
<evidence type="ECO:0000256" key="6">
    <source>
        <dbReference type="ARBA" id="ARBA00023136"/>
    </source>
</evidence>
<dbReference type="InterPro" id="IPR008568">
    <property type="entry name" value="EMC3"/>
</dbReference>
<keyword evidence="6 8" id="KW-0472">Membrane</keyword>
<proteinExistence type="inferred from homology"/>
<keyword evidence="10" id="KW-1185">Reference proteome</keyword>
<organism evidence="9 10">
    <name type="scientific">Candida verbasci</name>
    <dbReference type="NCBI Taxonomy" id="1227364"/>
    <lineage>
        <taxon>Eukaryota</taxon>
        <taxon>Fungi</taxon>
        <taxon>Dikarya</taxon>
        <taxon>Ascomycota</taxon>
        <taxon>Saccharomycotina</taxon>
        <taxon>Pichiomycetes</taxon>
        <taxon>Debaryomycetaceae</taxon>
        <taxon>Candida/Lodderomyces clade</taxon>
        <taxon>Candida</taxon>
    </lineage>
</organism>
<name>A0A9W4TZ71_9ASCO</name>
<dbReference type="PIRSF" id="PIRSF010045">
    <property type="entry name" value="DUF850_TM_euk"/>
    <property type="match status" value="1"/>
</dbReference>
<dbReference type="PANTHER" id="PTHR13116">
    <property type="entry name" value="ER MEMBRANE PROTEIN COMPLEX SUBUNIT 3"/>
    <property type="match status" value="1"/>
</dbReference>
<dbReference type="OrthoDB" id="6745403at2759"/>
<comment type="caution">
    <text evidence="9">The sequence shown here is derived from an EMBL/GenBank/DDBJ whole genome shotgun (WGS) entry which is preliminary data.</text>
</comment>
<evidence type="ECO:0000256" key="1">
    <source>
        <dbReference type="ARBA" id="ARBA00004141"/>
    </source>
</evidence>